<keyword evidence="1" id="KW-0812">Transmembrane</keyword>
<comment type="caution">
    <text evidence="3">The sequence shown here is derived from an EMBL/GenBank/DDBJ whole genome shotgun (WGS) entry which is preliminary data.</text>
</comment>
<evidence type="ECO:0000313" key="3">
    <source>
        <dbReference type="EMBL" id="MXP47452.1"/>
    </source>
</evidence>
<feature type="transmembrane region" description="Helical" evidence="1">
    <location>
        <begin position="142"/>
        <end position="164"/>
    </location>
</feature>
<dbReference type="EMBL" id="WTYP01000002">
    <property type="protein sequence ID" value="MXP47452.1"/>
    <property type="molecule type" value="Genomic_DNA"/>
</dbReference>
<proteinExistence type="predicted"/>
<dbReference type="InterPro" id="IPR000792">
    <property type="entry name" value="Tscrpt_reg_LuxR_C"/>
</dbReference>
<feature type="domain" description="HTH luxR-type" evidence="2">
    <location>
        <begin position="6"/>
        <end position="63"/>
    </location>
</feature>
<dbReference type="Pfam" id="PF00196">
    <property type="entry name" value="GerE"/>
    <property type="match status" value="1"/>
</dbReference>
<dbReference type="AlphaFoldDB" id="A0A6I4V6A3"/>
<dbReference type="InterPro" id="IPR016032">
    <property type="entry name" value="Sig_transdc_resp-reg_C-effctor"/>
</dbReference>
<keyword evidence="1" id="KW-1133">Transmembrane helix</keyword>
<dbReference type="Proteomes" id="UP000471435">
    <property type="component" value="Unassembled WGS sequence"/>
</dbReference>
<evidence type="ECO:0000313" key="4">
    <source>
        <dbReference type="Proteomes" id="UP000471435"/>
    </source>
</evidence>
<evidence type="ECO:0000259" key="2">
    <source>
        <dbReference type="SMART" id="SM00421"/>
    </source>
</evidence>
<organism evidence="3 4">
    <name type="scientific">Pontixanthobacter luteolus</name>
    <dbReference type="NCBI Taxonomy" id="295089"/>
    <lineage>
        <taxon>Bacteria</taxon>
        <taxon>Pseudomonadati</taxon>
        <taxon>Pseudomonadota</taxon>
        <taxon>Alphaproteobacteria</taxon>
        <taxon>Sphingomonadales</taxon>
        <taxon>Erythrobacteraceae</taxon>
        <taxon>Pontixanthobacter</taxon>
    </lineage>
</organism>
<gene>
    <name evidence="3" type="ORF">GRI43_08675</name>
</gene>
<dbReference type="Gene3D" id="1.10.10.10">
    <property type="entry name" value="Winged helix-like DNA-binding domain superfamily/Winged helix DNA-binding domain"/>
    <property type="match status" value="1"/>
</dbReference>
<name>A0A6I4V6A3_9SPHN</name>
<dbReference type="OrthoDB" id="7502277at2"/>
<keyword evidence="1" id="KW-0472">Membrane</keyword>
<protein>
    <recommendedName>
        <fullName evidence="2">HTH luxR-type domain-containing protein</fullName>
    </recommendedName>
</protein>
<sequence length="183" mass="19823">MTSAATLDLTEKQRAVLERVDRRVPIKVIAAELGVSEARINQHIRALKDKFEAESLNALVEAYRAEPDYEYKGEDPYRKPIYRNSQLPDEPIFPDQGSRVDPGEIVLSDAHHVLIDVPWSGPREPVVVPTALDGENAVLLRLAAMIGIAFGVVAAIILVVSAAVSVGEVLDGKASIDASSQDS</sequence>
<evidence type="ECO:0000256" key="1">
    <source>
        <dbReference type="SAM" id="Phobius"/>
    </source>
</evidence>
<dbReference type="GO" id="GO:0006355">
    <property type="term" value="P:regulation of DNA-templated transcription"/>
    <property type="evidence" value="ECO:0007669"/>
    <property type="project" value="InterPro"/>
</dbReference>
<dbReference type="GO" id="GO:0003677">
    <property type="term" value="F:DNA binding"/>
    <property type="evidence" value="ECO:0007669"/>
    <property type="project" value="InterPro"/>
</dbReference>
<reference evidence="3 4" key="1">
    <citation type="submission" date="2019-12" db="EMBL/GenBank/DDBJ databases">
        <title>Genomic-based taxomic classification of the family Erythrobacteraceae.</title>
        <authorList>
            <person name="Xu L."/>
        </authorList>
    </citation>
    <scope>NUCLEOTIDE SEQUENCE [LARGE SCALE GENOMIC DNA]</scope>
    <source>
        <strain evidence="3 4">SW-109</strain>
    </source>
</reference>
<dbReference type="SUPFAM" id="SSF46894">
    <property type="entry name" value="C-terminal effector domain of the bipartite response regulators"/>
    <property type="match status" value="1"/>
</dbReference>
<dbReference type="SMART" id="SM00421">
    <property type="entry name" value="HTH_LUXR"/>
    <property type="match status" value="1"/>
</dbReference>
<keyword evidence="4" id="KW-1185">Reference proteome</keyword>
<dbReference type="RefSeq" id="WP_160730750.1">
    <property type="nucleotide sequence ID" value="NZ_CANLWR010000002.1"/>
</dbReference>
<accession>A0A6I4V6A3</accession>
<dbReference type="InterPro" id="IPR036388">
    <property type="entry name" value="WH-like_DNA-bd_sf"/>
</dbReference>